<gene>
    <name evidence="9" type="ORF">SAMN05421642_102128</name>
</gene>
<comment type="subcellular location">
    <subcellularLocation>
        <location evidence="1 7">Cell membrane</location>
        <topology evidence="1 7">Multi-pass membrane protein</topology>
    </subcellularLocation>
</comment>
<keyword evidence="3" id="KW-1003">Cell membrane</keyword>
<keyword evidence="10" id="KW-1185">Reference proteome</keyword>
<evidence type="ECO:0000256" key="3">
    <source>
        <dbReference type="ARBA" id="ARBA00022475"/>
    </source>
</evidence>
<dbReference type="Proteomes" id="UP000198327">
    <property type="component" value="Unassembled WGS sequence"/>
</dbReference>
<sequence length="296" mass="31142">MSIDTVPVAPRDEFSDYFPGRGARIRRYVRSLNPFKVVPLLLLVLVALAAPLFIPYDPVAVTGAASEAPNGTHWFGTDSSGLDVFSRTLAASRLNLSIALVVTVCATLIGAIVGLTIGMNESRRGPLGWASRGSARLVDLVEAIPSVLTGLVIIAFFGAGTSTLMISLSIILAPIQIRLVRTEVLRVRSEAYLDAARGGGQSEFQLTVRHVLPNSVTAAVENASVIFAVAIIVTAALGFVGAGVAPPTPEWGSMLARGSSDAAVGRWWPAAFPALALGITIAAVSTGFNELLRRRR</sequence>
<feature type="transmembrane region" description="Helical" evidence="7">
    <location>
        <begin position="96"/>
        <end position="117"/>
    </location>
</feature>
<evidence type="ECO:0000256" key="5">
    <source>
        <dbReference type="ARBA" id="ARBA00022989"/>
    </source>
</evidence>
<evidence type="ECO:0000256" key="4">
    <source>
        <dbReference type="ARBA" id="ARBA00022692"/>
    </source>
</evidence>
<dbReference type="RefSeq" id="WP_089243205.1">
    <property type="nucleotide sequence ID" value="NZ_FZOW01000002.1"/>
</dbReference>
<keyword evidence="5 7" id="KW-1133">Transmembrane helix</keyword>
<dbReference type="GO" id="GO:0005886">
    <property type="term" value="C:plasma membrane"/>
    <property type="evidence" value="ECO:0007669"/>
    <property type="project" value="UniProtKB-SubCell"/>
</dbReference>
<protein>
    <submittedName>
        <fullName evidence="9">Peptide/nickel transport system permease protein</fullName>
    </submittedName>
</protein>
<name>A0A239DZN3_9NOCA</name>
<evidence type="ECO:0000256" key="7">
    <source>
        <dbReference type="RuleBase" id="RU363032"/>
    </source>
</evidence>
<proteinExistence type="inferred from homology"/>
<feature type="domain" description="ABC transmembrane type-1" evidence="8">
    <location>
        <begin position="96"/>
        <end position="288"/>
    </location>
</feature>
<evidence type="ECO:0000259" key="8">
    <source>
        <dbReference type="PROSITE" id="PS50928"/>
    </source>
</evidence>
<dbReference type="PROSITE" id="PS50928">
    <property type="entry name" value="ABC_TM1"/>
    <property type="match status" value="1"/>
</dbReference>
<dbReference type="InterPro" id="IPR050366">
    <property type="entry name" value="BP-dependent_transpt_permease"/>
</dbReference>
<evidence type="ECO:0000256" key="6">
    <source>
        <dbReference type="ARBA" id="ARBA00023136"/>
    </source>
</evidence>
<feature type="transmembrane region" description="Helical" evidence="7">
    <location>
        <begin position="267"/>
        <end position="288"/>
    </location>
</feature>
<dbReference type="Gene3D" id="1.10.3720.10">
    <property type="entry name" value="MetI-like"/>
    <property type="match status" value="1"/>
</dbReference>
<evidence type="ECO:0000313" key="10">
    <source>
        <dbReference type="Proteomes" id="UP000198327"/>
    </source>
</evidence>
<keyword evidence="6 7" id="KW-0472">Membrane</keyword>
<keyword evidence="2 7" id="KW-0813">Transport</keyword>
<keyword evidence="4 7" id="KW-0812">Transmembrane</keyword>
<feature type="transmembrane region" description="Helical" evidence="7">
    <location>
        <begin position="225"/>
        <end position="247"/>
    </location>
</feature>
<dbReference type="GO" id="GO:0055085">
    <property type="term" value="P:transmembrane transport"/>
    <property type="evidence" value="ECO:0007669"/>
    <property type="project" value="InterPro"/>
</dbReference>
<dbReference type="CDD" id="cd06261">
    <property type="entry name" value="TM_PBP2"/>
    <property type="match status" value="1"/>
</dbReference>
<dbReference type="InterPro" id="IPR035906">
    <property type="entry name" value="MetI-like_sf"/>
</dbReference>
<dbReference type="Pfam" id="PF00528">
    <property type="entry name" value="BPD_transp_1"/>
    <property type="match status" value="1"/>
</dbReference>
<accession>A0A239DZN3</accession>
<dbReference type="PANTHER" id="PTHR43386">
    <property type="entry name" value="OLIGOPEPTIDE TRANSPORT SYSTEM PERMEASE PROTEIN APPC"/>
    <property type="match status" value="1"/>
</dbReference>
<dbReference type="AlphaFoldDB" id="A0A239DZN3"/>
<reference evidence="10" key="1">
    <citation type="submission" date="2017-06" db="EMBL/GenBank/DDBJ databases">
        <authorList>
            <person name="Varghese N."/>
            <person name="Submissions S."/>
        </authorList>
    </citation>
    <scope>NUCLEOTIDE SEQUENCE [LARGE SCALE GENOMIC DNA]</scope>
    <source>
        <strain evidence="10">JCM 23211</strain>
    </source>
</reference>
<dbReference type="InterPro" id="IPR000515">
    <property type="entry name" value="MetI-like"/>
</dbReference>
<evidence type="ECO:0000256" key="1">
    <source>
        <dbReference type="ARBA" id="ARBA00004651"/>
    </source>
</evidence>
<feature type="transmembrane region" description="Helical" evidence="7">
    <location>
        <begin position="34"/>
        <end position="54"/>
    </location>
</feature>
<evidence type="ECO:0000256" key="2">
    <source>
        <dbReference type="ARBA" id="ARBA00022448"/>
    </source>
</evidence>
<dbReference type="OrthoDB" id="9812701at2"/>
<dbReference type="PANTHER" id="PTHR43386:SF1">
    <property type="entry name" value="D,D-DIPEPTIDE TRANSPORT SYSTEM PERMEASE PROTEIN DDPC-RELATED"/>
    <property type="match status" value="1"/>
</dbReference>
<comment type="similarity">
    <text evidence="7">Belongs to the binding-protein-dependent transport system permease family.</text>
</comment>
<dbReference type="SUPFAM" id="SSF161098">
    <property type="entry name" value="MetI-like"/>
    <property type="match status" value="1"/>
</dbReference>
<dbReference type="EMBL" id="FZOW01000002">
    <property type="protein sequence ID" value="SNS37916.1"/>
    <property type="molecule type" value="Genomic_DNA"/>
</dbReference>
<evidence type="ECO:0000313" key="9">
    <source>
        <dbReference type="EMBL" id="SNS37916.1"/>
    </source>
</evidence>
<organism evidence="9 10">
    <name type="scientific">Rhodococcoides kyotonense</name>
    <dbReference type="NCBI Taxonomy" id="398843"/>
    <lineage>
        <taxon>Bacteria</taxon>
        <taxon>Bacillati</taxon>
        <taxon>Actinomycetota</taxon>
        <taxon>Actinomycetes</taxon>
        <taxon>Mycobacteriales</taxon>
        <taxon>Nocardiaceae</taxon>
        <taxon>Rhodococcoides</taxon>
    </lineage>
</organism>